<dbReference type="AlphaFoldDB" id="A0A069QMG4"/>
<reference evidence="1 2" key="1">
    <citation type="submission" date="2013-08" db="EMBL/GenBank/DDBJ databases">
        <authorList>
            <person name="Weinstock G."/>
            <person name="Sodergren E."/>
            <person name="Wylie T."/>
            <person name="Fulton L."/>
            <person name="Fulton R."/>
            <person name="Fronick C."/>
            <person name="O'Laughlin M."/>
            <person name="Godfrey J."/>
            <person name="Miner T."/>
            <person name="Herter B."/>
            <person name="Appelbaum E."/>
            <person name="Cordes M."/>
            <person name="Lek S."/>
            <person name="Wollam A."/>
            <person name="Pepin K.H."/>
            <person name="Palsikar V.B."/>
            <person name="Mitreva M."/>
            <person name="Wilson R.K."/>
        </authorList>
    </citation>
    <scope>NUCLEOTIDE SEQUENCE [LARGE SCALE GENOMIC DNA]</scope>
    <source>
        <strain evidence="1 2">ATCC 15930</strain>
    </source>
</reference>
<comment type="caution">
    <text evidence="1">The sequence shown here is derived from an EMBL/GenBank/DDBJ whole genome shotgun (WGS) entry which is preliminary data.</text>
</comment>
<dbReference type="HOGENOM" id="CLU_3156279_0_0_10"/>
<keyword evidence="2" id="KW-1185">Reference proteome</keyword>
<dbReference type="PATRIC" id="fig|1122985.7.peg.23"/>
<protein>
    <submittedName>
        <fullName evidence="1">Uncharacterized protein</fullName>
    </submittedName>
</protein>
<evidence type="ECO:0000313" key="1">
    <source>
        <dbReference type="EMBL" id="KDR53887.1"/>
    </source>
</evidence>
<dbReference type="Proteomes" id="UP000027442">
    <property type="component" value="Unassembled WGS sequence"/>
</dbReference>
<dbReference type="EMBL" id="JNGW01000002">
    <property type="protein sequence ID" value="KDR53887.1"/>
    <property type="molecule type" value="Genomic_DNA"/>
</dbReference>
<sequence>MLNSRRNGAKCAAKSINIHANGINKTLSSYETHGQKGKIAIKKWDFRG</sequence>
<evidence type="ECO:0000313" key="2">
    <source>
        <dbReference type="Proteomes" id="UP000027442"/>
    </source>
</evidence>
<proteinExistence type="predicted"/>
<organism evidence="1 2">
    <name type="scientific">Hoylesella loescheii DSM 19665 = JCM 12249 = ATCC 15930</name>
    <dbReference type="NCBI Taxonomy" id="1122985"/>
    <lineage>
        <taxon>Bacteria</taxon>
        <taxon>Pseudomonadati</taxon>
        <taxon>Bacteroidota</taxon>
        <taxon>Bacteroidia</taxon>
        <taxon>Bacteroidales</taxon>
        <taxon>Prevotellaceae</taxon>
        <taxon>Hoylesella</taxon>
    </lineage>
</organism>
<name>A0A069QMG4_HOYLO</name>
<gene>
    <name evidence="1" type="ORF">HMPREF1991_00023</name>
</gene>
<accession>A0A069QMG4</accession>